<gene>
    <name evidence="3" type="primary">LOC113790959</name>
</gene>
<name>A0A6P6XSX6_DERPT</name>
<feature type="compositionally biased region" description="Low complexity" evidence="1">
    <location>
        <begin position="135"/>
        <end position="155"/>
    </location>
</feature>
<accession>A0A6P6XSX6</accession>
<organism evidence="2 3">
    <name type="scientific">Dermatophagoides pteronyssinus</name>
    <name type="common">European house dust mite</name>
    <dbReference type="NCBI Taxonomy" id="6956"/>
    <lineage>
        <taxon>Eukaryota</taxon>
        <taxon>Metazoa</taxon>
        <taxon>Ecdysozoa</taxon>
        <taxon>Arthropoda</taxon>
        <taxon>Chelicerata</taxon>
        <taxon>Arachnida</taxon>
        <taxon>Acari</taxon>
        <taxon>Acariformes</taxon>
        <taxon>Sarcoptiformes</taxon>
        <taxon>Astigmata</taxon>
        <taxon>Psoroptidia</taxon>
        <taxon>Analgoidea</taxon>
        <taxon>Pyroglyphidae</taxon>
        <taxon>Dermatophagoidinae</taxon>
        <taxon>Dermatophagoides</taxon>
    </lineage>
</organism>
<evidence type="ECO:0000313" key="2">
    <source>
        <dbReference type="Proteomes" id="UP000515146"/>
    </source>
</evidence>
<dbReference type="Proteomes" id="UP000515146">
    <property type="component" value="Unplaced"/>
</dbReference>
<dbReference type="RefSeq" id="XP_027196470.1">
    <property type="nucleotide sequence ID" value="XM_027340669.1"/>
</dbReference>
<feature type="region of interest" description="Disordered" evidence="1">
    <location>
        <begin position="50"/>
        <end position="74"/>
    </location>
</feature>
<evidence type="ECO:0000256" key="1">
    <source>
        <dbReference type="SAM" id="MobiDB-lite"/>
    </source>
</evidence>
<dbReference type="KEGG" id="dpte:113790959"/>
<evidence type="ECO:0000313" key="3">
    <source>
        <dbReference type="RefSeq" id="XP_027196470.1"/>
    </source>
</evidence>
<dbReference type="AlphaFoldDB" id="A0A6P6XSX6"/>
<feature type="region of interest" description="Disordered" evidence="1">
    <location>
        <begin position="1"/>
        <end position="25"/>
    </location>
</feature>
<keyword evidence="2" id="KW-1185">Reference proteome</keyword>
<sequence>MKIINRSIQQQTQSQQQQPPPAYKRNQMMTKRIIWGKEIPHIVQHNHHNHHHLNHHNHHHLSSSTNNNNNTGNNTQTFDNYVMILGSNPLITIRPINIRDEMATSSTSSYGDPYTSRVFEMDNLRNYFQLNEPESSTSSTNHHSSSSSSSISSLSATTTTNPIRFRYEYFLSLLDPTMPRLTNCGNYYRMRYAVYVAIKNSDSFGGGGVGGIGGGNIDFNSITNDWRNKQYQQQKVSQQSSSSLSSSKRKLVHIGEIHLYTIVPESIVSIGRRYYNNQHSIDYHSNSNSTTTSILPSIHYENISFFSSQIPLSREELQVLQLSNNNNSISNNNNGTTNGQSDFTSIVNHFRSFLKYLNTIIVTVSNENHHINNNVGGGGGGGKQSYRSTCLLEQLKYPKIIEQFINPDRIFHQFNRIQCTMLTKYLSQQQQQQFQPLQPLDVVTASAASTLSLSSSVVEKQLQLNGTKTSTSTNEPDIITEEIFVQNLIQLMPTSSTSS</sequence>
<reference evidence="3" key="1">
    <citation type="submission" date="2025-08" db="UniProtKB">
        <authorList>
            <consortium name="RefSeq"/>
        </authorList>
    </citation>
    <scope>IDENTIFICATION</scope>
    <source>
        <strain evidence="3">Airmid</strain>
    </source>
</reference>
<feature type="compositionally biased region" description="Basic residues" evidence="1">
    <location>
        <begin position="50"/>
        <end position="61"/>
    </location>
</feature>
<dbReference type="OrthoDB" id="6505708at2759"/>
<dbReference type="InParanoid" id="A0A6P6XSX6"/>
<feature type="region of interest" description="Disordered" evidence="1">
    <location>
        <begin position="132"/>
        <end position="155"/>
    </location>
</feature>
<proteinExistence type="predicted"/>
<dbReference type="OMA" id="NENHHIN"/>
<protein>
    <submittedName>
        <fullName evidence="3">GATA zinc finger domain-containing protein 8-like</fullName>
    </submittedName>
</protein>
<feature type="compositionally biased region" description="Low complexity" evidence="1">
    <location>
        <begin position="62"/>
        <end position="74"/>
    </location>
</feature>